<reference evidence="1 2" key="1">
    <citation type="submission" date="2021-06" db="EMBL/GenBank/DDBJ databases">
        <authorList>
            <person name="Palmer J.M."/>
        </authorList>
    </citation>
    <scope>NUCLEOTIDE SEQUENCE [LARGE SCALE GENOMIC DNA]</scope>
    <source>
        <strain evidence="1 2">XR_2019</strain>
        <tissue evidence="1">Muscle</tissue>
    </source>
</reference>
<name>A0ABV0VXG6_9TELE</name>
<dbReference type="Proteomes" id="UP001444071">
    <property type="component" value="Unassembled WGS sequence"/>
</dbReference>
<organism evidence="1 2">
    <name type="scientific">Xenotaenia resolanae</name>
    <dbReference type="NCBI Taxonomy" id="208358"/>
    <lineage>
        <taxon>Eukaryota</taxon>
        <taxon>Metazoa</taxon>
        <taxon>Chordata</taxon>
        <taxon>Craniata</taxon>
        <taxon>Vertebrata</taxon>
        <taxon>Euteleostomi</taxon>
        <taxon>Actinopterygii</taxon>
        <taxon>Neopterygii</taxon>
        <taxon>Teleostei</taxon>
        <taxon>Neoteleostei</taxon>
        <taxon>Acanthomorphata</taxon>
        <taxon>Ovalentaria</taxon>
        <taxon>Atherinomorphae</taxon>
        <taxon>Cyprinodontiformes</taxon>
        <taxon>Goodeidae</taxon>
        <taxon>Xenotaenia</taxon>
    </lineage>
</organism>
<evidence type="ECO:0000313" key="2">
    <source>
        <dbReference type="Proteomes" id="UP001444071"/>
    </source>
</evidence>
<evidence type="ECO:0000313" key="1">
    <source>
        <dbReference type="EMBL" id="MEQ2261915.1"/>
    </source>
</evidence>
<dbReference type="EMBL" id="JAHRIM010016198">
    <property type="protein sequence ID" value="MEQ2261915.1"/>
    <property type="molecule type" value="Genomic_DNA"/>
</dbReference>
<sequence length="115" mass="12850">MAAPPDTESLESRISKSFKLIPPKPYLAQQQGLKARRHLQDANLAAELLYLAALVRKIEKRLPTADRKLATVTLVAPETEPQIHLTETQIGAAFMPSVSSSTMIWRGKRRVTKPY</sequence>
<protein>
    <recommendedName>
        <fullName evidence="3">Transposase</fullName>
    </recommendedName>
</protein>
<keyword evidence="2" id="KW-1185">Reference proteome</keyword>
<accession>A0ABV0VXG6</accession>
<evidence type="ECO:0008006" key="3">
    <source>
        <dbReference type="Google" id="ProtNLM"/>
    </source>
</evidence>
<comment type="caution">
    <text evidence="1">The sequence shown here is derived from an EMBL/GenBank/DDBJ whole genome shotgun (WGS) entry which is preliminary data.</text>
</comment>
<gene>
    <name evidence="1" type="ORF">XENORESO_017876</name>
</gene>
<proteinExistence type="predicted"/>